<evidence type="ECO:0000313" key="2">
    <source>
        <dbReference type="Proteomes" id="UP000821865"/>
    </source>
</evidence>
<evidence type="ECO:0000313" key="1">
    <source>
        <dbReference type="EMBL" id="KAH7934047.1"/>
    </source>
</evidence>
<sequence>MAAMVTVLFLLATASCGIAFDVEKPTSQGFVGGNRIGILGRTVEEYRGIPYAQPPLGRLRFQPPQPHQNWEGVVDATSRRTACPQVVISPLLSAGVNFTEDCLHLNVWTPVARIQTPAPVLVSIHGGGFSHGSSSVEVFNGAILAARTGFIVVSFNYRLGVLGFLDANSPEAPGNVGLMDQNLALRWIQENIHHFRGDPSRVTIFGESAGGMSAHAHVISPMSSGLFKTACLMSGTLHSRDFVEPVSESVHKGNAVAVAVGCADGNTSLASHPESVVACLRTKSADELVLAASEKLAPKIFPFVPTFPNEFLPNDPAVAVKEGLFNPVDLIVGVTTDEGAIALLYPPRLQLLAERIEGLEEESFNRSIHESIFSWLKTNSSKNLAPYTSEVCDKASLRRAYVDFLSDNTFVCPKHFTAEGHSEHGHSVYSYVFAYMSAKSDLPTWMGTPHSWDLGYILGFPLVNQEQFDAKDAAMSQTFINVLSTFADTGAPAKRLHEETDEQEEKDQEKGSSDEPPPKAPPGRRPAFKPKPGVQAKRRTTTPTPPLKRRRF</sequence>
<organism evidence="1 2">
    <name type="scientific">Dermacentor silvarum</name>
    <name type="common">Tick</name>
    <dbReference type="NCBI Taxonomy" id="543639"/>
    <lineage>
        <taxon>Eukaryota</taxon>
        <taxon>Metazoa</taxon>
        <taxon>Ecdysozoa</taxon>
        <taxon>Arthropoda</taxon>
        <taxon>Chelicerata</taxon>
        <taxon>Arachnida</taxon>
        <taxon>Acari</taxon>
        <taxon>Parasitiformes</taxon>
        <taxon>Ixodida</taxon>
        <taxon>Ixodoidea</taxon>
        <taxon>Ixodidae</taxon>
        <taxon>Rhipicephalinae</taxon>
        <taxon>Dermacentor</taxon>
    </lineage>
</organism>
<name>A0ACB8C5D7_DERSI</name>
<keyword evidence="2" id="KW-1185">Reference proteome</keyword>
<protein>
    <submittedName>
        <fullName evidence="1">Uncharacterized protein</fullName>
    </submittedName>
</protein>
<proteinExistence type="predicted"/>
<gene>
    <name evidence="1" type="ORF">HPB49_020843</name>
</gene>
<dbReference type="EMBL" id="CM023478">
    <property type="protein sequence ID" value="KAH7934047.1"/>
    <property type="molecule type" value="Genomic_DNA"/>
</dbReference>
<dbReference type="Proteomes" id="UP000821865">
    <property type="component" value="Chromosome 9"/>
</dbReference>
<reference evidence="1" key="1">
    <citation type="submission" date="2020-05" db="EMBL/GenBank/DDBJ databases">
        <title>Large-scale comparative analyses of tick genomes elucidate their genetic diversity and vector capacities.</title>
        <authorList>
            <person name="Jia N."/>
            <person name="Wang J."/>
            <person name="Shi W."/>
            <person name="Du L."/>
            <person name="Sun Y."/>
            <person name="Zhan W."/>
            <person name="Jiang J."/>
            <person name="Wang Q."/>
            <person name="Zhang B."/>
            <person name="Ji P."/>
            <person name="Sakyi L.B."/>
            <person name="Cui X."/>
            <person name="Yuan T."/>
            <person name="Jiang B."/>
            <person name="Yang W."/>
            <person name="Lam T.T.-Y."/>
            <person name="Chang Q."/>
            <person name="Ding S."/>
            <person name="Wang X."/>
            <person name="Zhu J."/>
            <person name="Ruan X."/>
            <person name="Zhao L."/>
            <person name="Wei J."/>
            <person name="Que T."/>
            <person name="Du C."/>
            <person name="Cheng J."/>
            <person name="Dai P."/>
            <person name="Han X."/>
            <person name="Huang E."/>
            <person name="Gao Y."/>
            <person name="Liu J."/>
            <person name="Shao H."/>
            <person name="Ye R."/>
            <person name="Li L."/>
            <person name="Wei W."/>
            <person name="Wang X."/>
            <person name="Wang C."/>
            <person name="Yang T."/>
            <person name="Huo Q."/>
            <person name="Li W."/>
            <person name="Guo W."/>
            <person name="Chen H."/>
            <person name="Zhou L."/>
            <person name="Ni X."/>
            <person name="Tian J."/>
            <person name="Zhou Y."/>
            <person name="Sheng Y."/>
            <person name="Liu T."/>
            <person name="Pan Y."/>
            <person name="Xia L."/>
            <person name="Li J."/>
            <person name="Zhao F."/>
            <person name="Cao W."/>
        </authorList>
    </citation>
    <scope>NUCLEOTIDE SEQUENCE</scope>
    <source>
        <strain evidence="1">Dsil-2018</strain>
    </source>
</reference>
<accession>A0ACB8C5D7</accession>
<comment type="caution">
    <text evidence="1">The sequence shown here is derived from an EMBL/GenBank/DDBJ whole genome shotgun (WGS) entry which is preliminary data.</text>
</comment>